<dbReference type="OrthoDB" id="6078409at2"/>
<dbReference type="InterPro" id="IPR025113">
    <property type="entry name" value="TRL-like"/>
</dbReference>
<accession>A0A3N5D5X9</accession>
<feature type="signal peptide" evidence="1">
    <location>
        <begin position="1"/>
        <end position="22"/>
    </location>
</feature>
<comment type="caution">
    <text evidence="2">The sequence shown here is derived from an EMBL/GenBank/DDBJ whole genome shotgun (WGS) entry which is preliminary data.</text>
</comment>
<dbReference type="RefSeq" id="WP_124025073.1">
    <property type="nucleotide sequence ID" value="NZ_RPOH01000070.1"/>
</dbReference>
<dbReference type="Pfam" id="PF13146">
    <property type="entry name" value="TRL"/>
    <property type="match status" value="1"/>
</dbReference>
<name>A0A3N5D5X9_9ENTR</name>
<keyword evidence="1" id="KW-0732">Signal</keyword>
<reference evidence="2 3" key="1">
    <citation type="submission" date="2018-11" db="EMBL/GenBank/DDBJ databases">
        <title>Draft genome sequence of Buttiauxella warmboldiae CCUG 35512.</title>
        <authorList>
            <person name="Salva-Serra F."/>
            <person name="Marathe N."/>
            <person name="Moore E."/>
            <person name="Svensson L."/>
            <person name="Engstrom-Jakobsson H."/>
        </authorList>
    </citation>
    <scope>NUCLEOTIDE SEQUENCE [LARGE SCALE GENOMIC DNA]</scope>
    <source>
        <strain evidence="2 3">CCUG 35512</strain>
    </source>
</reference>
<dbReference type="PROSITE" id="PS51257">
    <property type="entry name" value="PROKAR_LIPOPROTEIN"/>
    <property type="match status" value="1"/>
</dbReference>
<evidence type="ECO:0000313" key="2">
    <source>
        <dbReference type="EMBL" id="RPH23338.1"/>
    </source>
</evidence>
<sequence>MKTRHAALPVIILAAAILTGCARGPSPTGLGLYTNVKGSVTATDKTGSKKGVACAQSVLGLVNTGDASIETAKKNGEIQSVASVDYETTGSYPFYGKTCLIVTGS</sequence>
<proteinExistence type="predicted"/>
<organism evidence="2 3">
    <name type="scientific">Buttiauxella warmboldiae</name>
    <dbReference type="NCBI Taxonomy" id="82993"/>
    <lineage>
        <taxon>Bacteria</taxon>
        <taxon>Pseudomonadati</taxon>
        <taxon>Pseudomonadota</taxon>
        <taxon>Gammaproteobacteria</taxon>
        <taxon>Enterobacterales</taxon>
        <taxon>Enterobacteriaceae</taxon>
        <taxon>Buttiauxella</taxon>
    </lineage>
</organism>
<keyword evidence="3" id="KW-1185">Reference proteome</keyword>
<dbReference type="Proteomes" id="UP000268615">
    <property type="component" value="Unassembled WGS sequence"/>
</dbReference>
<evidence type="ECO:0008006" key="4">
    <source>
        <dbReference type="Google" id="ProtNLM"/>
    </source>
</evidence>
<protein>
    <recommendedName>
        <fullName evidence="4">Outer membrane lipoprotein</fullName>
    </recommendedName>
</protein>
<evidence type="ECO:0000313" key="3">
    <source>
        <dbReference type="Proteomes" id="UP000268615"/>
    </source>
</evidence>
<gene>
    <name evidence="2" type="ORF">EHN07_16135</name>
</gene>
<feature type="chain" id="PRO_5018141171" description="Outer membrane lipoprotein" evidence="1">
    <location>
        <begin position="23"/>
        <end position="105"/>
    </location>
</feature>
<evidence type="ECO:0000256" key="1">
    <source>
        <dbReference type="SAM" id="SignalP"/>
    </source>
</evidence>
<dbReference type="EMBL" id="RPOH01000070">
    <property type="protein sequence ID" value="RPH23338.1"/>
    <property type="molecule type" value="Genomic_DNA"/>
</dbReference>
<dbReference type="AlphaFoldDB" id="A0A3N5D5X9"/>